<accession>A0A645DGC0</accession>
<gene>
    <name evidence="1" type="ORF">SDC9_135489</name>
</gene>
<name>A0A645DGC0_9ZZZZ</name>
<dbReference type="EMBL" id="VSSQ01036010">
    <property type="protein sequence ID" value="MPM88386.1"/>
    <property type="molecule type" value="Genomic_DNA"/>
</dbReference>
<sequence>MPMIRLMHITIPKCSGSMPTAFITGRRTGTKMMIAAVVSITIPTINSNILISSNKIYLLVVIASKASAIIVGI</sequence>
<evidence type="ECO:0000313" key="1">
    <source>
        <dbReference type="EMBL" id="MPM88386.1"/>
    </source>
</evidence>
<reference evidence="1" key="1">
    <citation type="submission" date="2019-08" db="EMBL/GenBank/DDBJ databases">
        <authorList>
            <person name="Kucharzyk K."/>
            <person name="Murdoch R.W."/>
            <person name="Higgins S."/>
            <person name="Loffler F."/>
        </authorList>
    </citation>
    <scope>NUCLEOTIDE SEQUENCE</scope>
</reference>
<organism evidence="1">
    <name type="scientific">bioreactor metagenome</name>
    <dbReference type="NCBI Taxonomy" id="1076179"/>
    <lineage>
        <taxon>unclassified sequences</taxon>
        <taxon>metagenomes</taxon>
        <taxon>ecological metagenomes</taxon>
    </lineage>
</organism>
<dbReference type="AlphaFoldDB" id="A0A645DGC0"/>
<comment type="caution">
    <text evidence="1">The sequence shown here is derived from an EMBL/GenBank/DDBJ whole genome shotgun (WGS) entry which is preliminary data.</text>
</comment>
<proteinExistence type="predicted"/>
<protein>
    <submittedName>
        <fullName evidence="1">Uncharacterized protein</fullName>
    </submittedName>
</protein>